<evidence type="ECO:0000313" key="10">
    <source>
        <dbReference type="Proteomes" id="UP000243719"/>
    </source>
</evidence>
<dbReference type="STRING" id="1770053.SAMN05216551_1027"/>
<evidence type="ECO:0000256" key="4">
    <source>
        <dbReference type="ARBA" id="ARBA00022801"/>
    </source>
</evidence>
<dbReference type="Pfam" id="PF01915">
    <property type="entry name" value="Glyco_hydro_3_C"/>
    <property type="match status" value="1"/>
</dbReference>
<dbReference type="EMBL" id="FNLO01000002">
    <property type="protein sequence ID" value="SDV46814.1"/>
    <property type="molecule type" value="Genomic_DNA"/>
</dbReference>
<evidence type="ECO:0000256" key="1">
    <source>
        <dbReference type="ARBA" id="ARBA00001231"/>
    </source>
</evidence>
<evidence type="ECO:0000256" key="6">
    <source>
        <dbReference type="RuleBase" id="RU361161"/>
    </source>
</evidence>
<evidence type="ECO:0000259" key="8">
    <source>
        <dbReference type="Pfam" id="PF01915"/>
    </source>
</evidence>
<evidence type="ECO:0000256" key="2">
    <source>
        <dbReference type="ARBA" id="ARBA00005336"/>
    </source>
</evidence>
<sequence>MIKKKNVSGAWRCNNVSASGVPGLVARGSTDWCVHAASRRRRLLACANEVAGRVPACCRIRLARWRLERRRAGAPALTQLRVVTKRHMSSFAATAALRKMAASPLPQRTMKPARVGLTLLFCLACAGCGGDMHGRSDDAEAALTARAEAIVSTMSLRQKLGEKIMMAFRYWCAEDTTLCKSGMTEMPPAIASVVRDNHIGGVILFSDNLTSIEQTHRLLAALRSARTPGATTGLLLGTDQEGGNVFRLPRVQATSFPGNMALGAAYQASGDARLAYRQGKVMGDELRAVGFNVAFAPVVDVNSNPLNPVINVRAYGDDPDDIAVLAQETLNGLRKAGVVGTLKHFPGHGDTSTDSHFGLPLVEKTREQAEAIDLAPYRRAIVQSGPSDRGPEMIMTAHIQYPALDDTRVTLRTGERIVTPATMSRRIQHDLLRTQMGFDGVTVTDALDMAGISHFFDEEDAVLKVFQADVDIALMPVAVSTEQQVGRVPRLVDFLVDAVQRGALDRAELDRSVVRITRMKLRNGIDATAKPGAAGLGEIGGAPHRAVENEIARQSITLLRNVDDRLPLRDRAARILIVTPWGEQAAGVARRLQALGFASVQHAKLGTLSIAALRQRIEAADVLIAGTTALAATPVADPIRAGASLATAQAAGAPPTPRDAMVYAMQAGKTVVHVTMRAPYDVLDYEDVSHASLATYAYFGYEDGWRGPSMAALADVLAGASQPAGRLPVVIAPQTGPVRYPRGFGMRYPQSRRRSPADA</sequence>
<dbReference type="SUPFAM" id="SSF52279">
    <property type="entry name" value="Beta-D-glucan exohydrolase, C-terminal domain"/>
    <property type="match status" value="1"/>
</dbReference>
<dbReference type="PANTHER" id="PTHR30480:SF13">
    <property type="entry name" value="BETA-HEXOSAMINIDASE"/>
    <property type="match status" value="1"/>
</dbReference>
<comment type="catalytic activity">
    <reaction evidence="1">
        <text>Hydrolysis of terminal non-reducing N-acetyl-D-hexosamine residues in N-acetyl-beta-D-hexosaminides.</text>
        <dbReference type="EC" id="3.2.1.52"/>
    </reaction>
</comment>
<dbReference type="Proteomes" id="UP000243719">
    <property type="component" value="Unassembled WGS sequence"/>
</dbReference>
<dbReference type="EC" id="3.2.1.52" evidence="3"/>
<proteinExistence type="inferred from homology"/>
<feature type="domain" description="Glycoside hydrolase family 3 C-terminal" evidence="8">
    <location>
        <begin position="556"/>
        <end position="748"/>
    </location>
</feature>
<organism evidence="9 10">
    <name type="scientific">Chitinasiproducens palmae</name>
    <dbReference type="NCBI Taxonomy" id="1770053"/>
    <lineage>
        <taxon>Bacteria</taxon>
        <taxon>Pseudomonadati</taxon>
        <taxon>Pseudomonadota</taxon>
        <taxon>Betaproteobacteria</taxon>
        <taxon>Burkholderiales</taxon>
        <taxon>Burkholderiaceae</taxon>
        <taxon>Chitinasiproducens</taxon>
    </lineage>
</organism>
<dbReference type="Pfam" id="PF00933">
    <property type="entry name" value="Glyco_hydro_3"/>
    <property type="match status" value="1"/>
</dbReference>
<dbReference type="PANTHER" id="PTHR30480">
    <property type="entry name" value="BETA-HEXOSAMINIDASE-RELATED"/>
    <property type="match status" value="1"/>
</dbReference>
<dbReference type="AlphaFoldDB" id="A0A1H2PK51"/>
<reference evidence="10" key="1">
    <citation type="submission" date="2016-09" db="EMBL/GenBank/DDBJ databases">
        <authorList>
            <person name="Varghese N."/>
            <person name="Submissions S."/>
        </authorList>
    </citation>
    <scope>NUCLEOTIDE SEQUENCE [LARGE SCALE GENOMIC DNA]</scope>
    <source>
        <strain evidence="10">JS23</strain>
    </source>
</reference>
<comment type="similarity">
    <text evidence="2 6">Belongs to the glycosyl hydrolase 3 family.</text>
</comment>
<feature type="domain" description="Glycoside hydrolase family 3 N-terminal" evidence="7">
    <location>
        <begin position="159"/>
        <end position="518"/>
    </location>
</feature>
<protein>
    <recommendedName>
        <fullName evidence="3">beta-N-acetylhexosaminidase</fullName>
        <ecNumber evidence="3">3.2.1.52</ecNumber>
    </recommendedName>
</protein>
<dbReference type="InterPro" id="IPR001764">
    <property type="entry name" value="Glyco_hydro_3_N"/>
</dbReference>
<evidence type="ECO:0000256" key="3">
    <source>
        <dbReference type="ARBA" id="ARBA00012663"/>
    </source>
</evidence>
<dbReference type="InterPro" id="IPR036962">
    <property type="entry name" value="Glyco_hydro_3_N_sf"/>
</dbReference>
<dbReference type="InterPro" id="IPR050226">
    <property type="entry name" value="NagZ_Beta-hexosaminidase"/>
</dbReference>
<keyword evidence="10" id="KW-1185">Reference proteome</keyword>
<dbReference type="InterPro" id="IPR019800">
    <property type="entry name" value="Glyco_hydro_3_AS"/>
</dbReference>
<dbReference type="GO" id="GO:0009254">
    <property type="term" value="P:peptidoglycan turnover"/>
    <property type="evidence" value="ECO:0007669"/>
    <property type="project" value="TreeGrafter"/>
</dbReference>
<dbReference type="GO" id="GO:0005975">
    <property type="term" value="P:carbohydrate metabolic process"/>
    <property type="evidence" value="ECO:0007669"/>
    <property type="project" value="InterPro"/>
</dbReference>
<dbReference type="GO" id="GO:0004563">
    <property type="term" value="F:beta-N-acetylhexosaminidase activity"/>
    <property type="evidence" value="ECO:0007669"/>
    <property type="project" value="UniProtKB-EC"/>
</dbReference>
<evidence type="ECO:0000259" key="7">
    <source>
        <dbReference type="Pfam" id="PF00933"/>
    </source>
</evidence>
<gene>
    <name evidence="9" type="ORF">SAMN05216551_1027</name>
</gene>
<keyword evidence="4 6" id="KW-0378">Hydrolase</keyword>
<keyword evidence="5 6" id="KW-0326">Glycosidase</keyword>
<name>A0A1H2PK51_9BURK</name>
<dbReference type="InterPro" id="IPR002772">
    <property type="entry name" value="Glyco_hydro_3_C"/>
</dbReference>
<dbReference type="Gene3D" id="3.40.50.1700">
    <property type="entry name" value="Glycoside hydrolase family 3 C-terminal domain"/>
    <property type="match status" value="1"/>
</dbReference>
<dbReference type="SUPFAM" id="SSF51445">
    <property type="entry name" value="(Trans)glycosidases"/>
    <property type="match status" value="1"/>
</dbReference>
<dbReference type="PROSITE" id="PS00775">
    <property type="entry name" value="GLYCOSYL_HYDROL_F3"/>
    <property type="match status" value="1"/>
</dbReference>
<evidence type="ECO:0000313" key="9">
    <source>
        <dbReference type="EMBL" id="SDV46814.1"/>
    </source>
</evidence>
<dbReference type="InterPro" id="IPR036881">
    <property type="entry name" value="Glyco_hydro_3_C_sf"/>
</dbReference>
<accession>A0A1H2PK51</accession>
<dbReference type="InterPro" id="IPR017853">
    <property type="entry name" value="GH"/>
</dbReference>
<evidence type="ECO:0000256" key="5">
    <source>
        <dbReference type="ARBA" id="ARBA00023295"/>
    </source>
</evidence>
<dbReference type="Gene3D" id="3.20.20.300">
    <property type="entry name" value="Glycoside hydrolase, family 3, N-terminal domain"/>
    <property type="match status" value="1"/>
</dbReference>